<dbReference type="Gene3D" id="3.90.550.10">
    <property type="entry name" value="Spore Coat Polysaccharide Biosynthesis Protein SpsA, Chain A"/>
    <property type="match status" value="1"/>
</dbReference>
<evidence type="ECO:0000313" key="5">
    <source>
        <dbReference type="EMBL" id="TLV02590.1"/>
    </source>
</evidence>
<dbReference type="AlphaFoldDB" id="A0A5R9L2V9"/>
<reference evidence="5 6" key="1">
    <citation type="submission" date="2019-05" db="EMBL/GenBank/DDBJ databases">
        <authorList>
            <person name="Qu J.-H."/>
        </authorList>
    </citation>
    <scope>NUCLEOTIDE SEQUENCE [LARGE SCALE GENOMIC DNA]</scope>
    <source>
        <strain evidence="5 6">T17</strain>
    </source>
</reference>
<keyword evidence="4" id="KW-0812">Transmembrane</keyword>
<keyword evidence="6" id="KW-1185">Reference proteome</keyword>
<keyword evidence="4" id="KW-1133">Transmembrane helix</keyword>
<dbReference type="PANTHER" id="PTHR43630:SF1">
    <property type="entry name" value="POLY-BETA-1,6-N-ACETYL-D-GLUCOSAMINE SYNTHASE"/>
    <property type="match status" value="1"/>
</dbReference>
<dbReference type="Proteomes" id="UP000306402">
    <property type="component" value="Unassembled WGS sequence"/>
</dbReference>
<dbReference type="EMBL" id="VCEJ01000002">
    <property type="protein sequence ID" value="TLV02590.1"/>
    <property type="molecule type" value="Genomic_DNA"/>
</dbReference>
<accession>A0A5R9L2V9</accession>
<dbReference type="OrthoDB" id="1523666at2"/>
<evidence type="ECO:0000256" key="1">
    <source>
        <dbReference type="ARBA" id="ARBA00006739"/>
    </source>
</evidence>
<comment type="caution">
    <text evidence="5">The sequence shown here is derived from an EMBL/GenBank/DDBJ whole genome shotgun (WGS) entry which is preliminary data.</text>
</comment>
<evidence type="ECO:0000256" key="2">
    <source>
        <dbReference type="ARBA" id="ARBA00022676"/>
    </source>
</evidence>
<name>A0A5R9L2V9_9BACT</name>
<feature type="transmembrane region" description="Helical" evidence="4">
    <location>
        <begin position="6"/>
        <end position="32"/>
    </location>
</feature>
<feature type="transmembrane region" description="Helical" evidence="4">
    <location>
        <begin position="324"/>
        <end position="343"/>
    </location>
</feature>
<dbReference type="Pfam" id="PF13641">
    <property type="entry name" value="Glyco_tranf_2_3"/>
    <property type="match status" value="1"/>
</dbReference>
<dbReference type="PANTHER" id="PTHR43630">
    <property type="entry name" value="POLY-BETA-1,6-N-ACETYL-D-GLUCOSAMINE SYNTHASE"/>
    <property type="match status" value="1"/>
</dbReference>
<feature type="transmembrane region" description="Helical" evidence="4">
    <location>
        <begin position="349"/>
        <end position="369"/>
    </location>
</feature>
<feature type="transmembrane region" description="Helical" evidence="4">
    <location>
        <begin position="267"/>
        <end position="287"/>
    </location>
</feature>
<keyword evidence="4" id="KW-0472">Membrane</keyword>
<dbReference type="GO" id="GO:0016757">
    <property type="term" value="F:glycosyltransferase activity"/>
    <property type="evidence" value="ECO:0007669"/>
    <property type="project" value="UniProtKB-KW"/>
</dbReference>
<keyword evidence="2" id="KW-0328">Glycosyltransferase</keyword>
<evidence type="ECO:0000256" key="3">
    <source>
        <dbReference type="ARBA" id="ARBA00022679"/>
    </source>
</evidence>
<evidence type="ECO:0000256" key="4">
    <source>
        <dbReference type="SAM" id="Phobius"/>
    </source>
</evidence>
<dbReference type="InterPro" id="IPR029044">
    <property type="entry name" value="Nucleotide-diphossugar_trans"/>
</dbReference>
<organism evidence="5 6">
    <name type="scientific">Dyadobacter luticola</name>
    <dbReference type="NCBI Taxonomy" id="1979387"/>
    <lineage>
        <taxon>Bacteria</taxon>
        <taxon>Pseudomonadati</taxon>
        <taxon>Bacteroidota</taxon>
        <taxon>Cytophagia</taxon>
        <taxon>Cytophagales</taxon>
        <taxon>Spirosomataceae</taxon>
        <taxon>Dyadobacter</taxon>
    </lineage>
</organism>
<keyword evidence="3 5" id="KW-0808">Transferase</keyword>
<protein>
    <submittedName>
        <fullName evidence="5">Glycosyltransferase family 2 protein</fullName>
    </submittedName>
</protein>
<dbReference type="SUPFAM" id="SSF53448">
    <property type="entry name" value="Nucleotide-diphospho-sugar transferases"/>
    <property type="match status" value="1"/>
</dbReference>
<dbReference type="RefSeq" id="WP_138363801.1">
    <property type="nucleotide sequence ID" value="NZ_VCEJ01000002.1"/>
</dbReference>
<comment type="similarity">
    <text evidence="1">Belongs to the glycosyltransferase 2 family.</text>
</comment>
<gene>
    <name evidence="5" type="ORF">FEN17_02920</name>
</gene>
<feature type="transmembrane region" description="Helical" evidence="4">
    <location>
        <begin position="299"/>
        <end position="317"/>
    </location>
</feature>
<sequence length="389" mass="44452">MSIIWFLWGLVQVAIGFYLIFPILLLLIHLFVPKRKPVTSKNVTEADYALIVTAYQQVEQLPDVVASILRINYSNYLVYIVADNCDISTLHFADERVIVLRPETVLASNTRSHFYAINHFRRPHERLAIIDSDNLLDSEFLNELNPLFDQGYAAVQGVRKAKNLDSVYACLDAARDIYYHFYDGRLLFEDGSSATLSGSGMAFTVALYKEALGALDVSGAGFDKILQNAIVTRGQRIAFNEHAVVYDEKTSESDQLVKQRSRWINTWFRYFKFGFALVFKGVTGFNWNQLLFGFVLLRPPLFIFLIISVFFMFLNLLINPLVSLLWLGGLLLFVTGFLIPLFHESVDRRIIRSLTSIPVFMYYQVVSLLKAKKANKISVATKHNYRKAP</sequence>
<proteinExistence type="inferred from homology"/>
<evidence type="ECO:0000313" key="6">
    <source>
        <dbReference type="Proteomes" id="UP000306402"/>
    </source>
</evidence>